<dbReference type="AlphaFoldDB" id="A0A143BLN4"/>
<dbReference type="InterPro" id="IPR035965">
    <property type="entry name" value="PAS-like_dom_sf"/>
</dbReference>
<name>A0A143BLN4_9BACT</name>
<dbReference type="InterPro" id="IPR000014">
    <property type="entry name" value="PAS"/>
</dbReference>
<reference evidence="2 3" key="2">
    <citation type="journal article" date="2016" name="Environ. Microbiol. Rep.">
        <title>Metagenomic evidence for the presence of phototrophic Gemmatimonadetes bacteria in diverse environments.</title>
        <authorList>
            <person name="Zeng Y."/>
            <person name="Baumbach J."/>
            <person name="Barbosa E.G."/>
            <person name="Azevedo V."/>
            <person name="Zhang C."/>
            <person name="Koblizek M."/>
        </authorList>
    </citation>
    <scope>NUCLEOTIDE SEQUENCE [LARGE SCALE GENOMIC DNA]</scope>
    <source>
        <strain evidence="2 3">AP64</strain>
    </source>
</reference>
<dbReference type="EMBL" id="CP011454">
    <property type="protein sequence ID" value="AMW05969.1"/>
    <property type="molecule type" value="Genomic_DNA"/>
</dbReference>
<dbReference type="KEGG" id="gph:GEMMAAP_16575"/>
<organism evidence="2 3">
    <name type="scientific">Gemmatimonas phototrophica</name>
    <dbReference type="NCBI Taxonomy" id="1379270"/>
    <lineage>
        <taxon>Bacteria</taxon>
        <taxon>Pseudomonadati</taxon>
        <taxon>Gemmatimonadota</taxon>
        <taxon>Gemmatimonadia</taxon>
        <taxon>Gemmatimonadales</taxon>
        <taxon>Gemmatimonadaceae</taxon>
        <taxon>Gemmatimonas</taxon>
    </lineage>
</organism>
<dbReference type="STRING" id="1379270.GEMMAAP_16575"/>
<reference evidence="2 3" key="1">
    <citation type="journal article" date="2014" name="Proc. Natl. Acad. Sci. U.S.A.">
        <title>Functional type 2 photosynthetic reaction centers found in the rare bacterial phylum Gemmatimonadetes.</title>
        <authorList>
            <person name="Zeng Y."/>
            <person name="Feng F."/>
            <person name="Medova H."/>
            <person name="Dean J."/>
            <person name="Koblizek M."/>
        </authorList>
    </citation>
    <scope>NUCLEOTIDE SEQUENCE [LARGE SCALE GENOMIC DNA]</scope>
    <source>
        <strain evidence="2 3">AP64</strain>
    </source>
</reference>
<dbReference type="RefSeq" id="WP_026848302.1">
    <property type="nucleotide sequence ID" value="NZ_CP011454.1"/>
</dbReference>
<dbReference type="CDD" id="cd00130">
    <property type="entry name" value="PAS"/>
    <property type="match status" value="1"/>
</dbReference>
<sequence>MSAATRATPTGIERPFALEEIIVSKTDLKGHITYANDIFVRVSGYEEHELIGQPHAVIRHPEMPRAVFKLLWDTVESGRELFAYVNNMARNGDHYWVLAHVTPSYDREGKIVGYHSNRRVPEKSALAKVIPLYDALRAAERRHSDRKDGLVASTAMLEGVLAQAGMSYHEWVWTL</sequence>
<feature type="domain" description="PAS" evidence="1">
    <location>
        <begin position="27"/>
        <end position="78"/>
    </location>
</feature>
<accession>A0A143BLN4</accession>
<keyword evidence="3" id="KW-1185">Reference proteome</keyword>
<dbReference type="eggNOG" id="COG3829">
    <property type="taxonomic scope" value="Bacteria"/>
</dbReference>
<proteinExistence type="predicted"/>
<dbReference type="OrthoDB" id="2489132at2"/>
<gene>
    <name evidence="2" type="ORF">GEMMAAP_16575</name>
</gene>
<dbReference type="SUPFAM" id="SSF55785">
    <property type="entry name" value="PYP-like sensor domain (PAS domain)"/>
    <property type="match status" value="1"/>
</dbReference>
<evidence type="ECO:0000259" key="1">
    <source>
        <dbReference type="PROSITE" id="PS50112"/>
    </source>
</evidence>
<evidence type="ECO:0000313" key="2">
    <source>
        <dbReference type="EMBL" id="AMW05969.1"/>
    </source>
</evidence>
<dbReference type="Gene3D" id="3.30.450.20">
    <property type="entry name" value="PAS domain"/>
    <property type="match status" value="1"/>
</dbReference>
<evidence type="ECO:0000313" key="3">
    <source>
        <dbReference type="Proteomes" id="UP000076404"/>
    </source>
</evidence>
<protein>
    <recommendedName>
        <fullName evidence="1">PAS domain-containing protein</fullName>
    </recommendedName>
</protein>
<dbReference type="InterPro" id="IPR013655">
    <property type="entry name" value="PAS_fold_3"/>
</dbReference>
<dbReference type="NCBIfam" id="TIGR00229">
    <property type="entry name" value="sensory_box"/>
    <property type="match status" value="1"/>
</dbReference>
<dbReference type="Proteomes" id="UP000076404">
    <property type="component" value="Chromosome"/>
</dbReference>
<dbReference type="Pfam" id="PF08447">
    <property type="entry name" value="PAS_3"/>
    <property type="match status" value="1"/>
</dbReference>
<dbReference type="PROSITE" id="PS50112">
    <property type="entry name" value="PAS"/>
    <property type="match status" value="1"/>
</dbReference>